<dbReference type="EMBL" id="JAGFBR010000018">
    <property type="protein sequence ID" value="KAH0450427.1"/>
    <property type="molecule type" value="Genomic_DNA"/>
</dbReference>
<dbReference type="Proteomes" id="UP000775213">
    <property type="component" value="Unassembled WGS sequence"/>
</dbReference>
<sequence length="121" mass="14417">MGKTTLSLHPYEMAEEFDLKMWVCVFTNFEAKKRKVSYCDTRIIRLGQHDIMTILRLSYSECGSHWVSFHHLLIKEKLWRIPEKECFRIQGENELFYRVPETIRHLAINANNLEVVGETEK</sequence>
<keyword evidence="2" id="KW-1185">Reference proteome</keyword>
<reference evidence="1 2" key="1">
    <citation type="journal article" date="2021" name="Hortic Res">
        <title>Chromosome-scale assembly of the Dendrobium chrysotoxum genome enhances the understanding of orchid evolution.</title>
        <authorList>
            <person name="Zhang Y."/>
            <person name="Zhang G.Q."/>
            <person name="Zhang D."/>
            <person name="Liu X.D."/>
            <person name="Xu X.Y."/>
            <person name="Sun W.H."/>
            <person name="Yu X."/>
            <person name="Zhu X."/>
            <person name="Wang Z.W."/>
            <person name="Zhao X."/>
            <person name="Zhong W.Y."/>
            <person name="Chen H."/>
            <person name="Yin W.L."/>
            <person name="Huang T."/>
            <person name="Niu S.C."/>
            <person name="Liu Z.J."/>
        </authorList>
    </citation>
    <scope>NUCLEOTIDE SEQUENCE [LARGE SCALE GENOMIC DNA]</scope>
    <source>
        <strain evidence="1">Lindl</strain>
    </source>
</reference>
<evidence type="ECO:0000313" key="1">
    <source>
        <dbReference type="EMBL" id="KAH0450427.1"/>
    </source>
</evidence>
<evidence type="ECO:0000313" key="2">
    <source>
        <dbReference type="Proteomes" id="UP000775213"/>
    </source>
</evidence>
<proteinExistence type="predicted"/>
<name>A0AAV7G3Y6_DENCH</name>
<protein>
    <submittedName>
        <fullName evidence="1">Uncharacterized protein</fullName>
    </submittedName>
</protein>
<dbReference type="AlphaFoldDB" id="A0AAV7G3Y6"/>
<organism evidence="1 2">
    <name type="scientific">Dendrobium chrysotoxum</name>
    <name type="common">Orchid</name>
    <dbReference type="NCBI Taxonomy" id="161865"/>
    <lineage>
        <taxon>Eukaryota</taxon>
        <taxon>Viridiplantae</taxon>
        <taxon>Streptophyta</taxon>
        <taxon>Embryophyta</taxon>
        <taxon>Tracheophyta</taxon>
        <taxon>Spermatophyta</taxon>
        <taxon>Magnoliopsida</taxon>
        <taxon>Liliopsida</taxon>
        <taxon>Asparagales</taxon>
        <taxon>Orchidaceae</taxon>
        <taxon>Epidendroideae</taxon>
        <taxon>Malaxideae</taxon>
        <taxon>Dendrobiinae</taxon>
        <taxon>Dendrobium</taxon>
    </lineage>
</organism>
<accession>A0AAV7G3Y6</accession>
<comment type="caution">
    <text evidence="1">The sequence shown here is derived from an EMBL/GenBank/DDBJ whole genome shotgun (WGS) entry which is preliminary data.</text>
</comment>
<gene>
    <name evidence="1" type="ORF">IEQ34_021119</name>
</gene>